<organism evidence="2 3">
    <name type="scientific">Fontibacter flavus</name>
    <dbReference type="NCBI Taxonomy" id="654838"/>
    <lineage>
        <taxon>Bacteria</taxon>
        <taxon>Pseudomonadati</taxon>
        <taxon>Bacteroidota</taxon>
        <taxon>Cytophagia</taxon>
        <taxon>Cytophagales</taxon>
        <taxon>Cyclobacteriaceae</taxon>
        <taxon>Fontibacter</taxon>
    </lineage>
</organism>
<keyword evidence="1" id="KW-0812">Transmembrane</keyword>
<feature type="transmembrane region" description="Helical" evidence="1">
    <location>
        <begin position="6"/>
        <end position="23"/>
    </location>
</feature>
<name>A0ABV6FU13_9BACT</name>
<dbReference type="Proteomes" id="UP001589797">
    <property type="component" value="Unassembled WGS sequence"/>
</dbReference>
<keyword evidence="3" id="KW-1185">Reference proteome</keyword>
<comment type="caution">
    <text evidence="2">The sequence shown here is derived from an EMBL/GenBank/DDBJ whole genome shotgun (WGS) entry which is preliminary data.</text>
</comment>
<dbReference type="EMBL" id="JBHLWI010000032">
    <property type="protein sequence ID" value="MFC0263338.1"/>
    <property type="molecule type" value="Genomic_DNA"/>
</dbReference>
<sequence length="169" mass="19004">MKFNLSLIFIFTFFLSLIANPVFSQKFILLQKGANQKTRLKYEIGEDFTYKSKDMAFYVTDKIVDIKTDIIVLTENVLQPSDIVAVDISKKDPRNSTLKNLGSLGMGAGGLFLLVTSVNSLYQEGDLSTVGNSIGWPIGFFTAGFIISKIQYKEFKHKGRNKIQLVLLY</sequence>
<dbReference type="RefSeq" id="WP_382387825.1">
    <property type="nucleotide sequence ID" value="NZ_JBHLWI010000032.1"/>
</dbReference>
<feature type="transmembrane region" description="Helical" evidence="1">
    <location>
        <begin position="101"/>
        <end position="122"/>
    </location>
</feature>
<feature type="transmembrane region" description="Helical" evidence="1">
    <location>
        <begin position="134"/>
        <end position="152"/>
    </location>
</feature>
<evidence type="ECO:0000256" key="1">
    <source>
        <dbReference type="SAM" id="Phobius"/>
    </source>
</evidence>
<protein>
    <submittedName>
        <fullName evidence="2">Uncharacterized protein</fullName>
    </submittedName>
</protein>
<reference evidence="2 3" key="1">
    <citation type="submission" date="2024-09" db="EMBL/GenBank/DDBJ databases">
        <authorList>
            <person name="Sun Q."/>
            <person name="Mori K."/>
        </authorList>
    </citation>
    <scope>NUCLEOTIDE SEQUENCE [LARGE SCALE GENOMIC DNA]</scope>
    <source>
        <strain evidence="2 3">CCM 7650</strain>
    </source>
</reference>
<evidence type="ECO:0000313" key="2">
    <source>
        <dbReference type="EMBL" id="MFC0263338.1"/>
    </source>
</evidence>
<keyword evidence="1" id="KW-1133">Transmembrane helix</keyword>
<proteinExistence type="predicted"/>
<gene>
    <name evidence="2" type="ORF">ACFFIP_11665</name>
</gene>
<evidence type="ECO:0000313" key="3">
    <source>
        <dbReference type="Proteomes" id="UP001589797"/>
    </source>
</evidence>
<accession>A0ABV6FU13</accession>
<keyword evidence="1" id="KW-0472">Membrane</keyword>